<protein>
    <submittedName>
        <fullName evidence="3">Uncharacterized protein</fullName>
    </submittedName>
</protein>
<gene>
    <name evidence="3" type="ORF">Cvel_9356</name>
</gene>
<proteinExistence type="predicted"/>
<dbReference type="VEuPathDB" id="CryptoDB:Cvel_9356"/>
<evidence type="ECO:0000256" key="1">
    <source>
        <dbReference type="SAM" id="MobiDB-lite"/>
    </source>
</evidence>
<feature type="region of interest" description="Disordered" evidence="1">
    <location>
        <begin position="356"/>
        <end position="404"/>
    </location>
</feature>
<name>A0A0G4HXV9_9ALVE</name>
<organism evidence="3">
    <name type="scientific">Chromera velia CCMP2878</name>
    <dbReference type="NCBI Taxonomy" id="1169474"/>
    <lineage>
        <taxon>Eukaryota</taxon>
        <taxon>Sar</taxon>
        <taxon>Alveolata</taxon>
        <taxon>Colpodellida</taxon>
        <taxon>Chromeraceae</taxon>
        <taxon>Chromera</taxon>
    </lineage>
</organism>
<dbReference type="AlphaFoldDB" id="A0A0G4HXV9"/>
<feature type="signal peptide" evidence="2">
    <location>
        <begin position="1"/>
        <end position="19"/>
    </location>
</feature>
<sequence>MMFFLFLVVSVGCTVPSRAFIQANPGSLSLRRLLPLSPSPQRLRGGLSGDDVALPCRTSSTLLFGGDRITRGDKKKLKMVRVKTKVILDEERRKELEEAKADLDRIEAEEEGLQPGEEKPQVANETATRVFSKYLSNIFNTVPWALPDLDPSMEKAMTEARQLDNSPLSKEEQVEFEEAEKQVGGVVRNFVLASVGGFAVFVFVAGGGATMFFGEEVGEASAKGIWKVENAILMYILCQTGLSIYKRQQEMTNTVGFGYDSDTRSTREAIEDALEKGHYEVEDVKTVEVVEDEEEEENEGDVRLSEEQLKVQNEWIEGARRSKKSIRAEAREQKRLQRKSGGVRISRAVELEELERRGMNEREDENEEELEFEKRLSVDGSESALNQKEPEREPTFALKEKRKV</sequence>
<reference evidence="3" key="1">
    <citation type="submission" date="2014-11" db="EMBL/GenBank/DDBJ databases">
        <authorList>
            <person name="Otto D Thomas"/>
            <person name="Naeem Raeece"/>
        </authorList>
    </citation>
    <scope>NUCLEOTIDE SEQUENCE</scope>
</reference>
<evidence type="ECO:0000256" key="2">
    <source>
        <dbReference type="SAM" id="SignalP"/>
    </source>
</evidence>
<dbReference type="EMBL" id="CDMZ01004306">
    <property type="protein sequence ID" value="CEM49342.1"/>
    <property type="molecule type" value="Genomic_DNA"/>
</dbReference>
<accession>A0A0G4HXV9</accession>
<keyword evidence="2" id="KW-0732">Signal</keyword>
<feature type="compositionally biased region" description="Acidic residues" evidence="1">
    <location>
        <begin position="362"/>
        <end position="371"/>
    </location>
</feature>
<feature type="chain" id="PRO_5005191911" evidence="2">
    <location>
        <begin position="20"/>
        <end position="404"/>
    </location>
</feature>
<evidence type="ECO:0000313" key="3">
    <source>
        <dbReference type="EMBL" id="CEM49342.1"/>
    </source>
</evidence>